<dbReference type="GO" id="GO:0004806">
    <property type="term" value="F:triacylglycerol lipase activity"/>
    <property type="evidence" value="ECO:0007669"/>
    <property type="project" value="InterPro"/>
</dbReference>
<proteinExistence type="predicted"/>
<dbReference type="Gene3D" id="3.40.50.1820">
    <property type="entry name" value="alpha/beta hydrolase"/>
    <property type="match status" value="2"/>
</dbReference>
<dbReference type="InterPro" id="IPR029058">
    <property type="entry name" value="AB_hydrolase_fold"/>
</dbReference>
<dbReference type="Pfam" id="PF03583">
    <property type="entry name" value="LIP"/>
    <property type="match status" value="1"/>
</dbReference>
<reference evidence="2 3" key="1">
    <citation type="submission" date="2019-07" db="EMBL/GenBank/DDBJ databases">
        <title>Rhodococcus cavernicolus sp. nov., isolated from a cave.</title>
        <authorList>
            <person name="Lee S.D."/>
        </authorList>
    </citation>
    <scope>NUCLEOTIDE SEQUENCE [LARGE SCALE GENOMIC DNA]</scope>
    <source>
        <strain evidence="2 3">C1-24</strain>
    </source>
</reference>
<dbReference type="GO" id="GO:0016042">
    <property type="term" value="P:lipid catabolic process"/>
    <property type="evidence" value="ECO:0007669"/>
    <property type="project" value="InterPro"/>
</dbReference>
<sequence length="377" mass="39007">MIRWIAAIALAGSVVVAAPIASAAPADNAPGTVVDVSDLPAALWFPSTGSAKRVTYWSVGSDGRPALSSGAFYLPEGTPPAGGWPVIGWAHGTSGLADDCAPSRVGPALAGRDRPYLGNWLARGYAITASDYVGLGTPGVHPYLDSKVEAHSVVDMVKAARAVTPTLSNRWVAIGQSQGGGAAVATAAHASEYGGPALDFRGAVGTGVPAYIEDTLLPLGPGVPPVALPAGITSYVFDILAGFRAAHPELNVNSYLTPLGRKYVDLAETLCTNETEDVVRGVVLGDAVNKPLRDVPNFQATLTDYMALPETGYNRPLFIGQGLTDTDVPAPLATAFAARLAANGQPVTFKTYPTDHSGTFVQSQADAIPFVERLFGK</sequence>
<dbReference type="PANTHER" id="PTHR34853">
    <property type="match status" value="1"/>
</dbReference>
<dbReference type="SUPFAM" id="SSF53474">
    <property type="entry name" value="alpha/beta-Hydrolases"/>
    <property type="match status" value="1"/>
</dbReference>
<keyword evidence="1" id="KW-0732">Signal</keyword>
<feature type="chain" id="PRO_5022817409" evidence="1">
    <location>
        <begin position="24"/>
        <end position="377"/>
    </location>
</feature>
<accession>A0A5A7S8X0</accession>
<evidence type="ECO:0000313" key="3">
    <source>
        <dbReference type="Proteomes" id="UP000322244"/>
    </source>
</evidence>
<dbReference type="OrthoDB" id="9798122at2"/>
<dbReference type="Proteomes" id="UP000322244">
    <property type="component" value="Unassembled WGS sequence"/>
</dbReference>
<organism evidence="2 3">
    <name type="scientific">Antrihabitans cavernicola</name>
    <dbReference type="NCBI Taxonomy" id="2495913"/>
    <lineage>
        <taxon>Bacteria</taxon>
        <taxon>Bacillati</taxon>
        <taxon>Actinomycetota</taxon>
        <taxon>Actinomycetes</taxon>
        <taxon>Mycobacteriales</taxon>
        <taxon>Nocardiaceae</taxon>
        <taxon>Antrihabitans</taxon>
    </lineage>
</organism>
<evidence type="ECO:0000313" key="2">
    <source>
        <dbReference type="EMBL" id="KAA0020226.1"/>
    </source>
</evidence>
<comment type="caution">
    <text evidence="2">The sequence shown here is derived from an EMBL/GenBank/DDBJ whole genome shotgun (WGS) entry which is preliminary data.</text>
</comment>
<feature type="signal peptide" evidence="1">
    <location>
        <begin position="1"/>
        <end position="23"/>
    </location>
</feature>
<dbReference type="EMBL" id="VLNY01000013">
    <property type="protein sequence ID" value="KAA0020226.1"/>
    <property type="molecule type" value="Genomic_DNA"/>
</dbReference>
<name>A0A5A7S8X0_9NOCA</name>
<dbReference type="AlphaFoldDB" id="A0A5A7S8X0"/>
<gene>
    <name evidence="2" type="ORF">FOY51_21475</name>
</gene>
<keyword evidence="3" id="KW-1185">Reference proteome</keyword>
<protein>
    <submittedName>
        <fullName evidence="2">Lipase</fullName>
    </submittedName>
</protein>
<evidence type="ECO:0000256" key="1">
    <source>
        <dbReference type="SAM" id="SignalP"/>
    </source>
</evidence>
<dbReference type="PANTHER" id="PTHR34853:SF1">
    <property type="entry name" value="LIPASE 5"/>
    <property type="match status" value="1"/>
</dbReference>
<dbReference type="PIRSF" id="PIRSF029171">
    <property type="entry name" value="Esterase_LipA"/>
    <property type="match status" value="1"/>
</dbReference>
<dbReference type="InterPro" id="IPR005152">
    <property type="entry name" value="Lipase_secreted"/>
</dbReference>